<name>A0A8W8K9S0_MAGGI</name>
<dbReference type="PANTHER" id="PTHR10127:SF780">
    <property type="entry name" value="METALLOENDOPEPTIDASE"/>
    <property type="match status" value="1"/>
</dbReference>
<keyword evidence="4 8" id="KW-0378">Hydrolase</keyword>
<reference evidence="12" key="1">
    <citation type="submission" date="2022-08" db="UniProtKB">
        <authorList>
            <consortium name="EnsemblMetazoa"/>
        </authorList>
    </citation>
    <scope>IDENTIFICATION</scope>
    <source>
        <strain evidence="12">05x7-T-G4-1.051#20</strain>
    </source>
</reference>
<dbReference type="PRINTS" id="PR00480">
    <property type="entry name" value="ASTACIN"/>
</dbReference>
<dbReference type="EnsemblMetazoa" id="G23015.2">
    <property type="protein sequence ID" value="G23015.2:cds"/>
    <property type="gene ID" value="G23015"/>
</dbReference>
<feature type="binding site" evidence="8">
    <location>
        <position position="186"/>
    </location>
    <ligand>
        <name>Zn(2+)</name>
        <dbReference type="ChEBI" id="CHEBI:29105"/>
        <note>catalytic</note>
    </ligand>
</feature>
<dbReference type="GO" id="GO:0004222">
    <property type="term" value="F:metalloendopeptidase activity"/>
    <property type="evidence" value="ECO:0007669"/>
    <property type="project" value="UniProtKB-UniRule"/>
</dbReference>
<keyword evidence="6 8" id="KW-0482">Metalloprotease</keyword>
<feature type="domain" description="ShKT" evidence="10">
    <location>
        <begin position="346"/>
        <end position="379"/>
    </location>
</feature>
<keyword evidence="2 8" id="KW-0645">Protease</keyword>
<dbReference type="EC" id="3.4.24.-" evidence="9"/>
<evidence type="ECO:0000313" key="13">
    <source>
        <dbReference type="Proteomes" id="UP000005408"/>
    </source>
</evidence>
<dbReference type="PROSITE" id="PS51670">
    <property type="entry name" value="SHKT"/>
    <property type="match status" value="2"/>
</dbReference>
<evidence type="ECO:0000256" key="7">
    <source>
        <dbReference type="PROSITE-ProRule" id="PRU01005"/>
    </source>
</evidence>
<dbReference type="Gene3D" id="1.10.10.1940">
    <property type="match status" value="1"/>
</dbReference>
<feature type="active site" evidence="8">
    <location>
        <position position="187"/>
    </location>
</feature>
<dbReference type="Pfam" id="PF01400">
    <property type="entry name" value="Astacin"/>
    <property type="match status" value="1"/>
</dbReference>
<evidence type="ECO:0000256" key="5">
    <source>
        <dbReference type="ARBA" id="ARBA00022833"/>
    </source>
</evidence>
<dbReference type="OrthoDB" id="6061307at2759"/>
<comment type="cofactor">
    <cofactor evidence="8 9">
        <name>Zn(2+)</name>
        <dbReference type="ChEBI" id="CHEBI:29105"/>
    </cofactor>
    <text evidence="8 9">Binds 1 zinc ion per subunit.</text>
</comment>
<evidence type="ECO:0000256" key="9">
    <source>
        <dbReference type="RuleBase" id="RU361183"/>
    </source>
</evidence>
<sequence length="458" mass="51173">MLEWIVKQVKRRLTMKSFAMLIALCLLMKAEAMEKTIDEIMEEANNDSMSYDLVMSGSSSNPTVRIERDILVSLDEYMDRQKDMMEEEKTGKRMKRKATPSRRWPNAIVPYEITPNTFSGAQLTQINQAITDWNRETCLNFRPRNGEAAAVRFQNGQGCSSFVGRIGNVQPISLANGCRIKRIIVHEMGHAIGFNHEQSRNDRDRFVRIRTENIPQPVLFNFQKLPTNQVTNLGVPYDYRSVMHYGARDFSTNGQITVQTLDTNFQNIIGRAPGLSFRDIRLANAMYNCAGSCPAMNCPGEGFVGKDCQCKCPTNDPNNPIQNCVGTAASTTTTAAPPTSAPTKDCSDMNMYCSYWAGQGYCETSRYMMMYCKESCRICNAAKRCEDMGQSCGLLQQRGFCSVNFFRNYMQANCAATCGFCRAGELLAADGSPLNKASILESASALLMLAVVAVWRIL</sequence>
<feature type="domain" description="ShKT" evidence="10">
    <location>
        <begin position="385"/>
        <end position="421"/>
    </location>
</feature>
<dbReference type="OMA" id="MTNDQRA"/>
<comment type="function">
    <text evidence="1">Metalloprotease.</text>
</comment>
<evidence type="ECO:0000256" key="8">
    <source>
        <dbReference type="PROSITE-ProRule" id="PRU01211"/>
    </source>
</evidence>
<dbReference type="Proteomes" id="UP000005408">
    <property type="component" value="Unassembled WGS sequence"/>
</dbReference>
<dbReference type="CDD" id="cd04280">
    <property type="entry name" value="ZnMc_astacin_like"/>
    <property type="match status" value="1"/>
</dbReference>
<organism evidence="12 13">
    <name type="scientific">Magallana gigas</name>
    <name type="common">Pacific oyster</name>
    <name type="synonym">Crassostrea gigas</name>
    <dbReference type="NCBI Taxonomy" id="29159"/>
    <lineage>
        <taxon>Eukaryota</taxon>
        <taxon>Metazoa</taxon>
        <taxon>Spiralia</taxon>
        <taxon>Lophotrochozoa</taxon>
        <taxon>Mollusca</taxon>
        <taxon>Bivalvia</taxon>
        <taxon>Autobranchia</taxon>
        <taxon>Pteriomorphia</taxon>
        <taxon>Ostreida</taxon>
        <taxon>Ostreoidea</taxon>
        <taxon>Ostreidae</taxon>
        <taxon>Magallana</taxon>
    </lineage>
</organism>
<evidence type="ECO:0000256" key="6">
    <source>
        <dbReference type="ARBA" id="ARBA00023049"/>
    </source>
</evidence>
<feature type="domain" description="Peptidase M12A" evidence="11">
    <location>
        <begin position="92"/>
        <end position="290"/>
    </location>
</feature>
<evidence type="ECO:0000256" key="4">
    <source>
        <dbReference type="ARBA" id="ARBA00022801"/>
    </source>
</evidence>
<dbReference type="AlphaFoldDB" id="A0A8W8K9S0"/>
<dbReference type="Gene3D" id="3.40.390.10">
    <property type="entry name" value="Collagenase (Catalytic Domain)"/>
    <property type="match status" value="1"/>
</dbReference>
<evidence type="ECO:0000256" key="1">
    <source>
        <dbReference type="ARBA" id="ARBA00002657"/>
    </source>
</evidence>
<evidence type="ECO:0000313" key="12">
    <source>
        <dbReference type="EnsemblMetazoa" id="G23015.2:cds"/>
    </source>
</evidence>
<evidence type="ECO:0000256" key="2">
    <source>
        <dbReference type="ARBA" id="ARBA00022670"/>
    </source>
</evidence>
<dbReference type="Pfam" id="PF01549">
    <property type="entry name" value="ShK"/>
    <property type="match status" value="2"/>
</dbReference>
<accession>A0A8W8K9S0</accession>
<dbReference type="GO" id="GO:0006508">
    <property type="term" value="P:proteolysis"/>
    <property type="evidence" value="ECO:0007669"/>
    <property type="project" value="UniProtKB-KW"/>
</dbReference>
<dbReference type="InterPro" id="IPR034035">
    <property type="entry name" value="Astacin-like_dom"/>
</dbReference>
<feature type="binding site" evidence="8">
    <location>
        <position position="196"/>
    </location>
    <ligand>
        <name>Zn(2+)</name>
        <dbReference type="ChEBI" id="CHEBI:29105"/>
        <note>catalytic</note>
    </ligand>
</feature>
<dbReference type="SMART" id="SM00254">
    <property type="entry name" value="ShKT"/>
    <property type="match status" value="2"/>
</dbReference>
<feature type="chain" id="PRO_5042311023" description="Metalloendopeptidase" evidence="9">
    <location>
        <begin position="33"/>
        <end position="458"/>
    </location>
</feature>
<dbReference type="SMART" id="SM00235">
    <property type="entry name" value="ZnMc"/>
    <property type="match status" value="1"/>
</dbReference>
<dbReference type="InterPro" id="IPR006026">
    <property type="entry name" value="Peptidase_Metallo"/>
</dbReference>
<keyword evidence="5 8" id="KW-0862">Zinc</keyword>
<comment type="caution">
    <text evidence="7">Lacks conserved residue(s) required for the propagation of feature annotation.</text>
</comment>
<dbReference type="InterPro" id="IPR001506">
    <property type="entry name" value="Peptidase_M12A"/>
</dbReference>
<evidence type="ECO:0000256" key="3">
    <source>
        <dbReference type="ARBA" id="ARBA00022723"/>
    </source>
</evidence>
<dbReference type="InterPro" id="IPR003582">
    <property type="entry name" value="ShKT_dom"/>
</dbReference>
<proteinExistence type="predicted"/>
<evidence type="ECO:0000259" key="10">
    <source>
        <dbReference type="PROSITE" id="PS51670"/>
    </source>
</evidence>
<feature type="binding site" evidence="8">
    <location>
        <position position="190"/>
    </location>
    <ligand>
        <name>Zn(2+)</name>
        <dbReference type="ChEBI" id="CHEBI:29105"/>
        <note>catalytic</note>
    </ligand>
</feature>
<dbReference type="SUPFAM" id="SSF55486">
    <property type="entry name" value="Metalloproteases ('zincins'), catalytic domain"/>
    <property type="match status" value="1"/>
</dbReference>
<keyword evidence="3 8" id="KW-0479">Metal-binding</keyword>
<dbReference type="InterPro" id="IPR024079">
    <property type="entry name" value="MetalloPept_cat_dom_sf"/>
</dbReference>
<evidence type="ECO:0000259" key="11">
    <source>
        <dbReference type="PROSITE" id="PS51864"/>
    </source>
</evidence>
<dbReference type="PROSITE" id="PS51864">
    <property type="entry name" value="ASTACIN"/>
    <property type="match status" value="1"/>
</dbReference>
<dbReference type="EnsemblMetazoa" id="G23015.1">
    <property type="protein sequence ID" value="G23015.1:cds"/>
    <property type="gene ID" value="G23015"/>
</dbReference>
<dbReference type="GO" id="GO:0008270">
    <property type="term" value="F:zinc ion binding"/>
    <property type="evidence" value="ECO:0007669"/>
    <property type="project" value="UniProtKB-UniRule"/>
</dbReference>
<keyword evidence="13" id="KW-1185">Reference proteome</keyword>
<protein>
    <recommendedName>
        <fullName evidence="9">Metalloendopeptidase</fullName>
        <ecNumber evidence="9">3.4.24.-</ecNumber>
    </recommendedName>
</protein>
<keyword evidence="9" id="KW-0732">Signal</keyword>
<dbReference type="PANTHER" id="PTHR10127">
    <property type="entry name" value="DISCOIDIN, CUB, EGF, LAMININ , AND ZINC METALLOPROTEASE DOMAIN CONTAINING"/>
    <property type="match status" value="1"/>
</dbReference>
<feature type="signal peptide" evidence="9">
    <location>
        <begin position="1"/>
        <end position="32"/>
    </location>
</feature>